<evidence type="ECO:0000313" key="8">
    <source>
        <dbReference type="EMBL" id="KAH7637862.1"/>
    </source>
</evidence>
<keyword evidence="8" id="KW-0808">Transferase</keyword>
<dbReference type="EMBL" id="SDOV01000008">
    <property type="protein sequence ID" value="KAH7637862.1"/>
    <property type="molecule type" value="Genomic_DNA"/>
</dbReference>
<protein>
    <submittedName>
        <fullName evidence="8">Protein kinase-like protein 21</fullName>
    </submittedName>
</protein>
<keyword evidence="5" id="KW-0325">Glycoprotein</keyword>
<evidence type="ECO:0000256" key="4">
    <source>
        <dbReference type="ARBA" id="ARBA00022729"/>
    </source>
</evidence>
<dbReference type="Proteomes" id="UP000790347">
    <property type="component" value="Unassembled WGS sequence"/>
</dbReference>
<keyword evidence="4 7" id="KW-0732">Signal</keyword>
<dbReference type="PANTHER" id="PTHR31703:SF2">
    <property type="entry name" value="UPF0669 PROTEIN C6ORF120"/>
    <property type="match status" value="1"/>
</dbReference>
<keyword evidence="8" id="KW-0418">Kinase</keyword>
<feature type="region of interest" description="Disordered" evidence="6">
    <location>
        <begin position="182"/>
        <end position="205"/>
    </location>
</feature>
<reference evidence="8" key="2">
    <citation type="submission" date="2020-06" db="EMBL/GenBank/DDBJ databases">
        <authorList>
            <person name="Ji K."/>
            <person name="Li J."/>
        </authorList>
    </citation>
    <scope>NUCLEOTIDE SEQUENCE</scope>
    <source>
        <strain evidence="8">JKM2019</strain>
        <tissue evidence="8">Whole body</tissue>
    </source>
</reference>
<dbReference type="InterPro" id="IPR031420">
    <property type="entry name" value="UPF0669"/>
</dbReference>
<keyword evidence="10" id="KW-1185">Reference proteome</keyword>
<comment type="subcellular location">
    <subcellularLocation>
        <location evidence="1">Secreted</location>
    </subcellularLocation>
</comment>
<reference evidence="8" key="3">
    <citation type="journal article" date="2021" name="World Allergy Organ. J.">
        <title>Chromosome-level assembly of Dermatophagoides farinae genome and transcriptome reveals two novel allergens Der f 37 and Der f 39.</title>
        <authorList>
            <person name="Chen J."/>
            <person name="Cai Z."/>
            <person name="Fan D."/>
            <person name="Hu J."/>
            <person name="Hou Y."/>
            <person name="He Y."/>
            <person name="Zhang Z."/>
            <person name="Zhao Z."/>
            <person name="Gao P."/>
            <person name="Hu W."/>
            <person name="Sun J."/>
            <person name="Li J."/>
            <person name="Ji K."/>
        </authorList>
    </citation>
    <scope>NUCLEOTIDE SEQUENCE</scope>
    <source>
        <strain evidence="8">JKM2019</strain>
    </source>
</reference>
<dbReference type="Pfam" id="PF17065">
    <property type="entry name" value="UPF0669"/>
    <property type="match status" value="1"/>
</dbReference>
<dbReference type="EMBL" id="ASGP02000006">
    <property type="protein sequence ID" value="KAH9501339.1"/>
    <property type="molecule type" value="Genomic_DNA"/>
</dbReference>
<evidence type="ECO:0000256" key="2">
    <source>
        <dbReference type="ARBA" id="ARBA00008960"/>
    </source>
</evidence>
<dbReference type="OrthoDB" id="10046613at2759"/>
<gene>
    <name evidence="9" type="ORF">DERF_012192</name>
    <name evidence="8" type="ORF">HUG17_8966</name>
</gene>
<reference evidence="9" key="1">
    <citation type="submission" date="2013-05" db="EMBL/GenBank/DDBJ databases">
        <authorList>
            <person name="Yim A.K.Y."/>
            <person name="Chan T.F."/>
            <person name="Ji K.M."/>
            <person name="Liu X.Y."/>
            <person name="Zhou J.W."/>
            <person name="Li R.Q."/>
            <person name="Yang K.Y."/>
            <person name="Li J."/>
            <person name="Li M."/>
            <person name="Law P.T.W."/>
            <person name="Wu Y.L."/>
            <person name="Cai Z.L."/>
            <person name="Qin H."/>
            <person name="Bao Y."/>
            <person name="Leung R.K.K."/>
            <person name="Ng P.K.S."/>
            <person name="Zou J."/>
            <person name="Zhong X.J."/>
            <person name="Ran P.X."/>
            <person name="Zhong N.S."/>
            <person name="Liu Z.G."/>
            <person name="Tsui S.K.W."/>
        </authorList>
    </citation>
    <scope>NUCLEOTIDE SEQUENCE</scope>
    <source>
        <strain evidence="9">Derf</strain>
        <tissue evidence="9">Whole organism</tissue>
    </source>
</reference>
<evidence type="ECO:0000256" key="3">
    <source>
        <dbReference type="ARBA" id="ARBA00022525"/>
    </source>
</evidence>
<keyword evidence="3" id="KW-0964">Secreted</keyword>
<evidence type="ECO:0000256" key="7">
    <source>
        <dbReference type="SAM" id="SignalP"/>
    </source>
</evidence>
<accession>A0A922HPF8</accession>
<dbReference type="AlphaFoldDB" id="A0A922HPF8"/>
<feature type="chain" id="PRO_5038276922" evidence="7">
    <location>
        <begin position="22"/>
        <end position="237"/>
    </location>
</feature>
<dbReference type="GO" id="GO:0005576">
    <property type="term" value="C:extracellular region"/>
    <property type="evidence" value="ECO:0007669"/>
    <property type="project" value="UniProtKB-SubCell"/>
</dbReference>
<dbReference type="Proteomes" id="UP000828236">
    <property type="component" value="Unassembled WGS sequence"/>
</dbReference>
<evidence type="ECO:0000313" key="10">
    <source>
        <dbReference type="Proteomes" id="UP000790347"/>
    </source>
</evidence>
<comment type="similarity">
    <text evidence="2">Belongs to the UPF0669 family.</text>
</comment>
<name>A0A922HPF8_DERFA</name>
<evidence type="ECO:0000256" key="1">
    <source>
        <dbReference type="ARBA" id="ARBA00004613"/>
    </source>
</evidence>
<reference evidence="9" key="4">
    <citation type="journal article" date="2022" name="Res Sq">
        <title>Comparative Genomics Reveals Insights into the Divergent Evolution of Astigmatic Mites and Household Pest Adaptations.</title>
        <authorList>
            <person name="Xiong Q."/>
            <person name="Wan A.T.-Y."/>
            <person name="Liu X.-Y."/>
            <person name="Fung C.S.-H."/>
            <person name="Xiao X."/>
            <person name="Malainual N."/>
            <person name="Hou J."/>
            <person name="Wang L."/>
            <person name="Wang M."/>
            <person name="Yang K."/>
            <person name="Cui Y."/>
            <person name="Leung E."/>
            <person name="Nong W."/>
            <person name="Shin S.-K."/>
            <person name="Au S."/>
            <person name="Jeong K.Y."/>
            <person name="Chew F.T."/>
            <person name="Hui J."/>
            <person name="Leung T.F."/>
            <person name="Tungtrongchitr A."/>
            <person name="Zhong N."/>
            <person name="Liu Z."/>
            <person name="Tsui S."/>
        </authorList>
    </citation>
    <scope>NUCLEOTIDE SEQUENCE</scope>
    <source>
        <strain evidence="9">Derf</strain>
        <tissue evidence="9">Whole organism</tissue>
    </source>
</reference>
<evidence type="ECO:0000256" key="6">
    <source>
        <dbReference type="SAM" id="MobiDB-lite"/>
    </source>
</evidence>
<dbReference type="GO" id="GO:0016301">
    <property type="term" value="F:kinase activity"/>
    <property type="evidence" value="ECO:0007669"/>
    <property type="project" value="UniProtKB-KW"/>
</dbReference>
<feature type="compositionally biased region" description="Basic and acidic residues" evidence="6">
    <location>
        <begin position="182"/>
        <end position="192"/>
    </location>
</feature>
<organism evidence="9 10">
    <name type="scientific">Dermatophagoides farinae</name>
    <name type="common">American house dust mite</name>
    <dbReference type="NCBI Taxonomy" id="6954"/>
    <lineage>
        <taxon>Eukaryota</taxon>
        <taxon>Metazoa</taxon>
        <taxon>Ecdysozoa</taxon>
        <taxon>Arthropoda</taxon>
        <taxon>Chelicerata</taxon>
        <taxon>Arachnida</taxon>
        <taxon>Acari</taxon>
        <taxon>Acariformes</taxon>
        <taxon>Sarcoptiformes</taxon>
        <taxon>Astigmata</taxon>
        <taxon>Psoroptidia</taxon>
        <taxon>Analgoidea</taxon>
        <taxon>Pyroglyphidae</taxon>
        <taxon>Dermatophagoidinae</taxon>
        <taxon>Dermatophagoides</taxon>
    </lineage>
</organism>
<feature type="signal peptide" evidence="7">
    <location>
        <begin position="1"/>
        <end position="21"/>
    </location>
</feature>
<proteinExistence type="inferred from homology"/>
<evidence type="ECO:0000256" key="5">
    <source>
        <dbReference type="ARBA" id="ARBA00023180"/>
    </source>
</evidence>
<dbReference type="PANTHER" id="PTHR31703">
    <property type="entry name" value="UPF0669 PROTEIN C6ORF120"/>
    <property type="match status" value="1"/>
</dbReference>
<sequence length="237" mass="27897">MYVYRILHYFIFNIILIFVAKQCLHQSSMIVVNCFSSSLTAFRFEDRNIVFKETITGLVEKENFTYYFMDSEHDILLNLISIVGDCDLYVSQSSSSNQAPKKPNIFDIYSYDIHSATCGQDSVYVDSYIRRPFCIGIYAHFTHEVCRYQLEVIGYEQLNNSMPYLNRFEDFTNDGIEISNQNDRKQFNSDNDRFDDDDNNNYNIGDDNDDDKFDSFTRTILNILLEFIAFFLDIIIF</sequence>
<comment type="caution">
    <text evidence="9">The sequence shown here is derived from an EMBL/GenBank/DDBJ whole genome shotgun (WGS) entry which is preliminary data.</text>
</comment>
<evidence type="ECO:0000313" key="9">
    <source>
        <dbReference type="EMBL" id="KAH9501339.1"/>
    </source>
</evidence>